<keyword evidence="3" id="KW-0732">Signal</keyword>
<evidence type="ECO:0000256" key="1">
    <source>
        <dbReference type="ARBA" id="ARBA00022714"/>
    </source>
</evidence>
<evidence type="ECO:0000313" key="6">
    <source>
        <dbReference type="Proteomes" id="UP001497444"/>
    </source>
</evidence>
<dbReference type="EMBL" id="OZ020111">
    <property type="protein sequence ID" value="CAK9264113.1"/>
    <property type="molecule type" value="Genomic_DNA"/>
</dbReference>
<dbReference type="CDD" id="cd00207">
    <property type="entry name" value="fer2"/>
    <property type="match status" value="1"/>
</dbReference>
<dbReference type="InterPro" id="IPR001041">
    <property type="entry name" value="2Fe-2S_ferredoxin-type"/>
</dbReference>
<keyword evidence="6" id="KW-1185">Reference proteome</keyword>
<name>A0ABP0WB94_9BRYO</name>
<evidence type="ECO:0000259" key="4">
    <source>
        <dbReference type="PROSITE" id="PS51085"/>
    </source>
</evidence>
<dbReference type="InterPro" id="IPR036010">
    <property type="entry name" value="2Fe-2S_ferredoxin-like_sf"/>
</dbReference>
<keyword evidence="2" id="KW-0411">Iron-sulfur</keyword>
<evidence type="ECO:0000256" key="2">
    <source>
        <dbReference type="ARBA" id="ARBA00023014"/>
    </source>
</evidence>
<feature type="signal peptide" evidence="3">
    <location>
        <begin position="1"/>
        <end position="19"/>
    </location>
</feature>
<evidence type="ECO:0000256" key="3">
    <source>
        <dbReference type="SAM" id="SignalP"/>
    </source>
</evidence>
<sequence>MNMIIKGISSLGLLVGAGGFRIGSVSNRVGVVARTRLYSIGGLRASSSSAAADDAATENYGTEDEAQELLDVEYRGKKISVERGTILRTALLRNGVSPHNGQAMYVNCRGLGTCGTCAVEVIGDVEPKKWNLQETARLNLPPHKYPGNQKLRLACQVRVEGNLTVLKYNNFFGQGTERLGPVSEADFKLPLGDWEFVTDSPPKRKQKP</sequence>
<dbReference type="InterPro" id="IPR012675">
    <property type="entry name" value="Beta-grasp_dom_sf"/>
</dbReference>
<organism evidence="5 6">
    <name type="scientific">Sphagnum jensenii</name>
    <dbReference type="NCBI Taxonomy" id="128206"/>
    <lineage>
        <taxon>Eukaryota</taxon>
        <taxon>Viridiplantae</taxon>
        <taxon>Streptophyta</taxon>
        <taxon>Embryophyta</taxon>
        <taxon>Bryophyta</taxon>
        <taxon>Sphagnophytina</taxon>
        <taxon>Sphagnopsida</taxon>
        <taxon>Sphagnales</taxon>
        <taxon>Sphagnaceae</taxon>
        <taxon>Sphagnum</taxon>
    </lineage>
</organism>
<feature type="chain" id="PRO_5046258232" description="2Fe-2S ferredoxin-type domain-containing protein" evidence="3">
    <location>
        <begin position="20"/>
        <end position="208"/>
    </location>
</feature>
<protein>
    <recommendedName>
        <fullName evidence="4">2Fe-2S ferredoxin-type domain-containing protein</fullName>
    </recommendedName>
</protein>
<feature type="domain" description="2Fe-2S ferredoxin-type" evidence="4">
    <location>
        <begin position="68"/>
        <end position="171"/>
    </location>
</feature>
<dbReference type="Gene3D" id="3.10.20.30">
    <property type="match status" value="1"/>
</dbReference>
<gene>
    <name evidence="5" type="ORF">CSSPJE1EN1_LOCUS9591</name>
</gene>
<dbReference type="Proteomes" id="UP001497444">
    <property type="component" value="Chromosome 16"/>
</dbReference>
<proteinExistence type="predicted"/>
<reference evidence="5" key="1">
    <citation type="submission" date="2024-02" db="EMBL/GenBank/DDBJ databases">
        <authorList>
            <consortium name="ELIXIR-Norway"/>
            <consortium name="Elixir Norway"/>
        </authorList>
    </citation>
    <scope>NUCLEOTIDE SEQUENCE</scope>
</reference>
<dbReference type="PROSITE" id="PS51085">
    <property type="entry name" value="2FE2S_FER_2"/>
    <property type="match status" value="1"/>
</dbReference>
<accession>A0ABP0WB94</accession>
<evidence type="ECO:0000313" key="5">
    <source>
        <dbReference type="EMBL" id="CAK9264113.1"/>
    </source>
</evidence>
<keyword evidence="1" id="KW-0479">Metal-binding</keyword>
<keyword evidence="1" id="KW-0408">Iron</keyword>
<dbReference type="Pfam" id="PF00111">
    <property type="entry name" value="Fer2"/>
    <property type="match status" value="1"/>
</dbReference>
<dbReference type="SUPFAM" id="SSF54292">
    <property type="entry name" value="2Fe-2S ferredoxin-like"/>
    <property type="match status" value="1"/>
</dbReference>
<keyword evidence="1" id="KW-0001">2Fe-2S</keyword>